<protein>
    <submittedName>
        <fullName evidence="2">Alpha/beta hydrolase family protein</fullName>
    </submittedName>
</protein>
<dbReference type="SUPFAM" id="SSF53474">
    <property type="entry name" value="alpha/beta-Hydrolases"/>
    <property type="match status" value="1"/>
</dbReference>
<name>A0A543IMX2_9ACTN</name>
<sequence length="301" mass="30882">MFRNFRASAVVALASAAVVTGLTGCDEVTEAIESVSPSASPSGRNGGGLVSGTQKIEVGGKSVNVSCAGEANGRPTIVLLSGLGDGLEKMAPLQKTLSAQNRVCSYDRLGEGASDKPDGPQSLTDTGRILTGVLDRAAGDGPVVLAGHSLGGLIAARYAPDHTDRVKGLVLLDATSPTSVADVKAAIPKTASGQVAQLRSQTLSVHEGENPEMLVVPDGEVRSAGNIPVEVVQHGKKYLAAVPQVGPALERGWADGQRKWLSVSGDSRLSTAANSEHYIHVDEPDVAVQAVRRVTARAATA</sequence>
<proteinExistence type="predicted"/>
<dbReference type="PANTHER" id="PTHR43798">
    <property type="entry name" value="MONOACYLGLYCEROL LIPASE"/>
    <property type="match status" value="1"/>
</dbReference>
<accession>A0A543IMX2</accession>
<dbReference type="PANTHER" id="PTHR43798:SF33">
    <property type="entry name" value="HYDROLASE, PUTATIVE (AFU_ORTHOLOGUE AFUA_2G14860)-RELATED"/>
    <property type="match status" value="1"/>
</dbReference>
<dbReference type="Proteomes" id="UP000316706">
    <property type="component" value="Unassembled WGS sequence"/>
</dbReference>
<feature type="domain" description="AB hydrolase-1" evidence="1">
    <location>
        <begin position="75"/>
        <end position="181"/>
    </location>
</feature>
<dbReference type="GO" id="GO:0016020">
    <property type="term" value="C:membrane"/>
    <property type="evidence" value="ECO:0007669"/>
    <property type="project" value="TreeGrafter"/>
</dbReference>
<dbReference type="RefSeq" id="WP_141973482.1">
    <property type="nucleotide sequence ID" value="NZ_VFPO01000001.1"/>
</dbReference>
<dbReference type="InterPro" id="IPR029058">
    <property type="entry name" value="AB_hydrolase_fold"/>
</dbReference>
<dbReference type="GO" id="GO:0016787">
    <property type="term" value="F:hydrolase activity"/>
    <property type="evidence" value="ECO:0007669"/>
    <property type="project" value="UniProtKB-KW"/>
</dbReference>
<dbReference type="InterPro" id="IPR050266">
    <property type="entry name" value="AB_hydrolase_sf"/>
</dbReference>
<dbReference type="Gene3D" id="3.40.50.1820">
    <property type="entry name" value="alpha/beta hydrolase"/>
    <property type="match status" value="1"/>
</dbReference>
<dbReference type="Pfam" id="PF00561">
    <property type="entry name" value="Abhydrolase_1"/>
    <property type="match status" value="1"/>
</dbReference>
<dbReference type="PRINTS" id="PR00111">
    <property type="entry name" value="ABHYDROLASE"/>
</dbReference>
<dbReference type="InterPro" id="IPR000073">
    <property type="entry name" value="AB_hydrolase_1"/>
</dbReference>
<dbReference type="EMBL" id="VFPO01000001">
    <property type="protein sequence ID" value="TQM71933.1"/>
    <property type="molecule type" value="Genomic_DNA"/>
</dbReference>
<keyword evidence="2" id="KW-0378">Hydrolase</keyword>
<evidence type="ECO:0000313" key="2">
    <source>
        <dbReference type="EMBL" id="TQM71933.1"/>
    </source>
</evidence>
<comment type="caution">
    <text evidence="2">The sequence shown here is derived from an EMBL/GenBank/DDBJ whole genome shotgun (WGS) entry which is preliminary data.</text>
</comment>
<evidence type="ECO:0000259" key="1">
    <source>
        <dbReference type="Pfam" id="PF00561"/>
    </source>
</evidence>
<dbReference type="OrthoDB" id="7185741at2"/>
<keyword evidence="3" id="KW-1185">Reference proteome</keyword>
<organism evidence="2 3">
    <name type="scientific">Actinomadura hallensis</name>
    <dbReference type="NCBI Taxonomy" id="337895"/>
    <lineage>
        <taxon>Bacteria</taxon>
        <taxon>Bacillati</taxon>
        <taxon>Actinomycetota</taxon>
        <taxon>Actinomycetes</taxon>
        <taxon>Streptosporangiales</taxon>
        <taxon>Thermomonosporaceae</taxon>
        <taxon>Actinomadura</taxon>
    </lineage>
</organism>
<evidence type="ECO:0000313" key="3">
    <source>
        <dbReference type="Proteomes" id="UP000316706"/>
    </source>
</evidence>
<reference evidence="2 3" key="1">
    <citation type="submission" date="2019-06" db="EMBL/GenBank/DDBJ databases">
        <title>Sequencing the genomes of 1000 actinobacteria strains.</title>
        <authorList>
            <person name="Klenk H.-P."/>
        </authorList>
    </citation>
    <scope>NUCLEOTIDE SEQUENCE [LARGE SCALE GENOMIC DNA]</scope>
    <source>
        <strain evidence="2 3">DSM 45043</strain>
    </source>
</reference>
<dbReference type="AlphaFoldDB" id="A0A543IMX2"/>
<gene>
    <name evidence="2" type="ORF">FHX41_5715</name>
</gene>
<dbReference type="PROSITE" id="PS51257">
    <property type="entry name" value="PROKAR_LIPOPROTEIN"/>
    <property type="match status" value="1"/>
</dbReference>